<dbReference type="EMBL" id="KE148150">
    <property type="protein sequence ID" value="EPE07692.1"/>
    <property type="molecule type" value="Genomic_DNA"/>
</dbReference>
<keyword evidence="3" id="KW-1185">Reference proteome</keyword>
<feature type="compositionally biased region" description="Polar residues" evidence="1">
    <location>
        <begin position="961"/>
        <end position="980"/>
    </location>
</feature>
<feature type="region of interest" description="Disordered" evidence="1">
    <location>
        <begin position="667"/>
        <end position="762"/>
    </location>
</feature>
<feature type="region of interest" description="Disordered" evidence="1">
    <location>
        <begin position="554"/>
        <end position="635"/>
    </location>
</feature>
<evidence type="ECO:0000313" key="2">
    <source>
        <dbReference type="EMBL" id="EPE07692.1"/>
    </source>
</evidence>
<evidence type="ECO:0000256" key="1">
    <source>
        <dbReference type="SAM" id="MobiDB-lite"/>
    </source>
</evidence>
<feature type="compositionally biased region" description="Pro residues" evidence="1">
    <location>
        <begin position="208"/>
        <end position="219"/>
    </location>
</feature>
<name>S3C4I4_OPHP1</name>
<sequence length="1012" mass="105904">MLLVRYPCSSPFSVSLSLPLSLSLSSCPLVVSSSCPLHLTPPSHDFFLSSPSPGRSSCPSRPSPPLYLSSNHFRYCLTSHLVYFLFFLFCSSPFPCPLPCPPTQLLSPPLVQLSLFSFTSHPVISSALSTHLFSHITAAQTTRMGLSETASQCLCPLDQGGNTSSGTDTENSQRDSLSASVLDHQRPSISRHHRKKNPSSPPSLLHSPSPPLPTPPPLRRSPTFYDGGNAQQCIEACRRGFLSALTLTTTPSPLPLPSASSTGIVNSDDGVSLPAACSALSGPEVQQELWQLYWCDSAFCGVWIAADGGIGQDPNVDLFINECQNLGGRSHQRQGSIGGGGVIDGGSRVGSGGEMGTVNDAHAHADEFDGLGEYGGSGGRGGHYSIDPVGSPSTISLKIRLRQSQMLFLPGHFRGAASRNHRRPRESGGEVPTPLISPANSCSSVPGVINSGGPTSLQKFQLDRREDAQRSGRSLWSFVLSPSLFSRRNRQDRSISPPLTSLSPPPSPTQLSARGSGTEQAGSGSITGNHTGFYGYNSSPVPYYFPSSPICAPTTNKLEPRRERTPTIKTNKSAASLSKAAAKSKPPQALGYYNFQGSHAPPVPPVPQPGNGSSYSQPDRHSAAESAGTVGSARGLRSSYGSYSTVTNASIPTSSLYGNALTSNMMEPMTPVPGLPAPPTPASPARPPRPHESPLEIPDLVMPDPPPLPPPPRGTLASANRSFSMPASAFSFSSLGGRKTLSGSHPVPPPPRMPPAMTLSVPPPLPAPHDIVYANSLDSFSSHPAAIANANANAAMASKAGLSRMNPKDPILPAGPPPNRALPPPPPPPPVPPMSSKRLSGTASLASMARSLSLSPRPPQPESVPEDVESIASFELPPLLMRDDPDDGQWEGKTAQPHPKPKMSPKDGSAPPKAQTSSFSSTISASSMLSSSTADTMASMTTSSTMTTSSMTATAAPVSDEPQSTLTPASGPSAATSPFYNSLSMASSSITIKPEKIDDSPNVLPSIHPSSQ</sequence>
<dbReference type="OrthoDB" id="5245689at2759"/>
<feature type="region of interest" description="Disordered" evidence="1">
    <location>
        <begin position="161"/>
        <end position="225"/>
    </location>
</feature>
<feature type="compositionally biased region" description="Pro residues" evidence="1">
    <location>
        <begin position="670"/>
        <end position="687"/>
    </location>
</feature>
<feature type="compositionally biased region" description="Low complexity" evidence="1">
    <location>
        <begin position="843"/>
        <end position="855"/>
    </location>
</feature>
<feature type="compositionally biased region" description="Low complexity" evidence="1">
    <location>
        <begin position="722"/>
        <end position="734"/>
    </location>
</feature>
<feature type="compositionally biased region" description="Pro residues" evidence="1">
    <location>
        <begin position="813"/>
        <end position="833"/>
    </location>
</feature>
<feature type="region of interest" description="Disordered" evidence="1">
    <location>
        <begin position="992"/>
        <end position="1012"/>
    </location>
</feature>
<feature type="region of interest" description="Disordered" evidence="1">
    <location>
        <begin position="796"/>
        <end position="980"/>
    </location>
</feature>
<proteinExistence type="predicted"/>
<feature type="compositionally biased region" description="Polar residues" evidence="1">
    <location>
        <begin position="161"/>
        <end position="179"/>
    </location>
</feature>
<feature type="compositionally biased region" description="Pro residues" evidence="1">
    <location>
        <begin position="703"/>
        <end position="713"/>
    </location>
</feature>
<dbReference type="GO" id="GO:0030041">
    <property type="term" value="P:actin filament polymerization"/>
    <property type="evidence" value="ECO:0007669"/>
    <property type="project" value="TreeGrafter"/>
</dbReference>
<dbReference type="PROSITE" id="PS51257">
    <property type="entry name" value="PROKAR_LIPOPROTEIN"/>
    <property type="match status" value="1"/>
</dbReference>
<dbReference type="PANTHER" id="PTHR45691">
    <property type="entry name" value="PROTEIN DIAPHANOUS"/>
    <property type="match status" value="1"/>
</dbReference>
<dbReference type="InterPro" id="IPR051412">
    <property type="entry name" value="Formin_Homology_Diaphanous_sf"/>
</dbReference>
<dbReference type="GO" id="GO:0005884">
    <property type="term" value="C:actin filament"/>
    <property type="evidence" value="ECO:0007669"/>
    <property type="project" value="TreeGrafter"/>
</dbReference>
<feature type="compositionally biased region" description="Low complexity" evidence="1">
    <location>
        <begin position="916"/>
        <end position="956"/>
    </location>
</feature>
<dbReference type="AlphaFoldDB" id="S3C4I4"/>
<organism evidence="2 3">
    <name type="scientific">Ophiostoma piceae (strain UAMH 11346)</name>
    <name type="common">Sap stain fungus</name>
    <dbReference type="NCBI Taxonomy" id="1262450"/>
    <lineage>
        <taxon>Eukaryota</taxon>
        <taxon>Fungi</taxon>
        <taxon>Dikarya</taxon>
        <taxon>Ascomycota</taxon>
        <taxon>Pezizomycotina</taxon>
        <taxon>Sordariomycetes</taxon>
        <taxon>Sordariomycetidae</taxon>
        <taxon>Ophiostomatales</taxon>
        <taxon>Ophiostomataceae</taxon>
        <taxon>Ophiostoma</taxon>
    </lineage>
</organism>
<reference evidence="2 3" key="1">
    <citation type="journal article" date="2013" name="BMC Genomics">
        <title>The genome and transcriptome of the pine saprophyte Ophiostoma piceae, and a comparison with the bark beetle-associated pine pathogen Grosmannia clavigera.</title>
        <authorList>
            <person name="Haridas S."/>
            <person name="Wang Y."/>
            <person name="Lim L."/>
            <person name="Massoumi Alamouti S."/>
            <person name="Jackman S."/>
            <person name="Docking R."/>
            <person name="Robertson G."/>
            <person name="Birol I."/>
            <person name="Bohlmann J."/>
            <person name="Breuil C."/>
        </authorList>
    </citation>
    <scope>NUCLEOTIDE SEQUENCE [LARGE SCALE GENOMIC DNA]</scope>
    <source>
        <strain evidence="2 3">UAMH 11346</strain>
    </source>
</reference>
<feature type="region of interest" description="Disordered" evidence="1">
    <location>
        <begin position="413"/>
        <end position="465"/>
    </location>
</feature>
<dbReference type="STRING" id="1262450.S3C4I4"/>
<protein>
    <submittedName>
        <fullName evidence="2">Uncharacterized protein</fullName>
    </submittedName>
</protein>
<dbReference type="HOGENOM" id="CLU_311253_0_0_1"/>
<accession>S3C4I4</accession>
<gene>
    <name evidence="2" type="ORF">F503_00414</name>
</gene>
<feature type="compositionally biased region" description="Polar residues" evidence="1">
    <location>
        <begin position="513"/>
        <end position="528"/>
    </location>
</feature>
<feature type="region of interest" description="Disordered" evidence="1">
    <location>
        <begin position="489"/>
        <end position="528"/>
    </location>
</feature>
<feature type="compositionally biased region" description="Low complexity" evidence="1">
    <location>
        <begin position="572"/>
        <end position="585"/>
    </location>
</feature>
<dbReference type="eggNOG" id="ENOG502RVW5">
    <property type="taxonomic scope" value="Eukaryota"/>
</dbReference>
<dbReference type="VEuPathDB" id="FungiDB:F503_00414"/>
<evidence type="ECO:0000313" key="3">
    <source>
        <dbReference type="Proteomes" id="UP000016923"/>
    </source>
</evidence>
<dbReference type="Proteomes" id="UP000016923">
    <property type="component" value="Unassembled WGS sequence"/>
</dbReference>
<dbReference type="PANTHER" id="PTHR45691:SF6">
    <property type="entry name" value="PROTEIN DIAPHANOUS"/>
    <property type="match status" value="1"/>
</dbReference>